<gene>
    <name evidence="1" type="primary">Tf2-6_180</name>
    <name evidence="1" type="ORF">NPIL_164761</name>
</gene>
<keyword evidence="2" id="KW-1185">Reference proteome</keyword>
<proteinExistence type="predicted"/>
<organism evidence="1 2">
    <name type="scientific">Nephila pilipes</name>
    <name type="common">Giant wood spider</name>
    <name type="synonym">Nephila maculata</name>
    <dbReference type="NCBI Taxonomy" id="299642"/>
    <lineage>
        <taxon>Eukaryota</taxon>
        <taxon>Metazoa</taxon>
        <taxon>Ecdysozoa</taxon>
        <taxon>Arthropoda</taxon>
        <taxon>Chelicerata</taxon>
        <taxon>Arachnida</taxon>
        <taxon>Araneae</taxon>
        <taxon>Araneomorphae</taxon>
        <taxon>Entelegynae</taxon>
        <taxon>Araneoidea</taxon>
        <taxon>Nephilidae</taxon>
        <taxon>Nephila</taxon>
    </lineage>
</organism>
<accession>A0A8X6NRJ7</accession>
<protein>
    <submittedName>
        <fullName evidence="1">Transposon Tf2-6 polyprotein</fullName>
    </submittedName>
</protein>
<dbReference type="EMBL" id="BMAW01060795">
    <property type="protein sequence ID" value="GFT28031.1"/>
    <property type="molecule type" value="Genomic_DNA"/>
</dbReference>
<dbReference type="Proteomes" id="UP000887013">
    <property type="component" value="Unassembled WGS sequence"/>
</dbReference>
<evidence type="ECO:0000313" key="2">
    <source>
        <dbReference type="Proteomes" id="UP000887013"/>
    </source>
</evidence>
<reference evidence="1" key="1">
    <citation type="submission" date="2020-08" db="EMBL/GenBank/DDBJ databases">
        <title>Multicomponent nature underlies the extraordinary mechanical properties of spider dragline silk.</title>
        <authorList>
            <person name="Kono N."/>
            <person name="Nakamura H."/>
            <person name="Mori M."/>
            <person name="Yoshida Y."/>
            <person name="Ohtoshi R."/>
            <person name="Malay A.D."/>
            <person name="Moran D.A.P."/>
            <person name="Tomita M."/>
            <person name="Numata K."/>
            <person name="Arakawa K."/>
        </authorList>
    </citation>
    <scope>NUCLEOTIDE SEQUENCE</scope>
</reference>
<dbReference type="AlphaFoldDB" id="A0A8X6NRJ7"/>
<name>A0A8X6NRJ7_NEPPI</name>
<dbReference type="OrthoDB" id="6466362at2759"/>
<evidence type="ECO:0000313" key="1">
    <source>
        <dbReference type="EMBL" id="GFT28031.1"/>
    </source>
</evidence>
<sequence length="111" mass="12552">MPRKCFIFHSPNHLSYNCPNVKKKMEHTRLSNSEVRICSVVLQNGLHLRDITFGEKTVSALIDTGSLISLIHEDVSKKIVDQQKFSKKCIVLSGIGKSQMLKKGSFEHDLI</sequence>
<comment type="caution">
    <text evidence="1">The sequence shown here is derived from an EMBL/GenBank/DDBJ whole genome shotgun (WGS) entry which is preliminary data.</text>
</comment>